<dbReference type="InterPro" id="IPR051534">
    <property type="entry name" value="CBASS_pafABC_assoc_protein"/>
</dbReference>
<proteinExistence type="predicted"/>
<dbReference type="EMBL" id="DSMG01000114">
    <property type="protein sequence ID" value="HDX32047.1"/>
    <property type="molecule type" value="Genomic_DNA"/>
</dbReference>
<feature type="domain" description="WCX" evidence="2">
    <location>
        <begin position="255"/>
        <end position="331"/>
    </location>
</feature>
<reference evidence="3" key="1">
    <citation type="journal article" date="2020" name="mSystems">
        <title>Genome- and Community-Level Interaction Insights into Carbon Utilization and Element Cycling Functions of Hydrothermarchaeota in Hydrothermal Sediment.</title>
        <authorList>
            <person name="Zhou Z."/>
            <person name="Liu Y."/>
            <person name="Xu W."/>
            <person name="Pan J."/>
            <person name="Luo Z.H."/>
            <person name="Li M."/>
        </authorList>
    </citation>
    <scope>NUCLEOTIDE SEQUENCE [LARGE SCALE GENOMIC DNA]</scope>
    <source>
        <strain evidence="3">SpSt-289</strain>
    </source>
</reference>
<dbReference type="PANTHER" id="PTHR34580:SF1">
    <property type="entry name" value="PROTEIN PAFC"/>
    <property type="match status" value="1"/>
</dbReference>
<organism evidence="3">
    <name type="scientific">Caldilinea aerophila</name>
    <dbReference type="NCBI Taxonomy" id="133453"/>
    <lineage>
        <taxon>Bacteria</taxon>
        <taxon>Bacillati</taxon>
        <taxon>Chloroflexota</taxon>
        <taxon>Caldilineae</taxon>
        <taxon>Caldilineales</taxon>
        <taxon>Caldilineaceae</taxon>
        <taxon>Caldilinea</taxon>
    </lineage>
</organism>
<dbReference type="PANTHER" id="PTHR34580">
    <property type="match status" value="1"/>
</dbReference>
<protein>
    <submittedName>
        <fullName evidence="3">WYL domain-containing protein</fullName>
    </submittedName>
</protein>
<evidence type="ECO:0000313" key="3">
    <source>
        <dbReference type="EMBL" id="HDX32047.1"/>
    </source>
</evidence>
<evidence type="ECO:0000259" key="2">
    <source>
        <dbReference type="Pfam" id="PF25583"/>
    </source>
</evidence>
<dbReference type="InterPro" id="IPR057727">
    <property type="entry name" value="WCX_dom"/>
</dbReference>
<dbReference type="AlphaFoldDB" id="A0A7C1JTI5"/>
<accession>A0A7C1JTI5</accession>
<dbReference type="PROSITE" id="PS52050">
    <property type="entry name" value="WYL"/>
    <property type="match status" value="1"/>
</dbReference>
<comment type="caution">
    <text evidence="3">The sequence shown here is derived from an EMBL/GenBank/DDBJ whole genome shotgun (WGS) entry which is preliminary data.</text>
</comment>
<dbReference type="Pfam" id="PF25583">
    <property type="entry name" value="WCX"/>
    <property type="match status" value="1"/>
</dbReference>
<name>A0A7C1JTI5_9CHLR</name>
<evidence type="ECO:0000259" key="1">
    <source>
        <dbReference type="Pfam" id="PF13280"/>
    </source>
</evidence>
<sequence length="337" mass="39401">MCAQDQEWFEDSLTKPEEIKRTARILDIVLLIATFPRTYQRKHLVERFEVSSRMIDKDLQIIRHGLRLPLMRDQSGYYFERTPDLPMLKLGFTEALALLIAVQSAKGVSGLGGTELASAIARLESLFPDEYTTMLRQLAKPAPLESHYQRRQKILTLLTRAQIEKRKLRIVYETASRHGEISERVVRPYALVPYVRSWQLIAYCEKRQDVLMFKVDRILDAVMLDVFYEIPADFDLDRYMGGAWGMMRAGEEAIEEVVLLFDPDAGRWVAEEQWHKSQQVEHLENGSVLFKVRIPITPEFINWVMYYGAKVKVLRPPHLRKRIVEEHQRAAQRNQEE</sequence>
<gene>
    <name evidence="3" type="ORF">ENQ20_11240</name>
</gene>
<dbReference type="Pfam" id="PF13280">
    <property type="entry name" value="WYL"/>
    <property type="match status" value="1"/>
</dbReference>
<dbReference type="InterPro" id="IPR026881">
    <property type="entry name" value="WYL_dom"/>
</dbReference>
<feature type="domain" description="WYL" evidence="1">
    <location>
        <begin position="154"/>
        <end position="221"/>
    </location>
</feature>